<dbReference type="Proteomes" id="UP000530268">
    <property type="component" value="Unassembled WGS sequence"/>
</dbReference>
<proteinExistence type="predicted"/>
<name>A0A7W6H3D1_9RHOB</name>
<protein>
    <submittedName>
        <fullName evidence="1">Uncharacterized protein</fullName>
    </submittedName>
</protein>
<dbReference type="EMBL" id="JACIEI010000019">
    <property type="protein sequence ID" value="MBB3995749.1"/>
    <property type="molecule type" value="Genomic_DNA"/>
</dbReference>
<dbReference type="RefSeq" id="WP_184567901.1">
    <property type="nucleotide sequence ID" value="NZ_JACIEI010000019.1"/>
</dbReference>
<reference evidence="1 2" key="1">
    <citation type="submission" date="2020-08" db="EMBL/GenBank/DDBJ databases">
        <title>Genomic Encyclopedia of Type Strains, Phase IV (KMG-IV): sequencing the most valuable type-strain genomes for metagenomic binning, comparative biology and taxonomic classification.</title>
        <authorList>
            <person name="Goeker M."/>
        </authorList>
    </citation>
    <scope>NUCLEOTIDE SEQUENCE [LARGE SCALE GENOMIC DNA]</scope>
    <source>
        <strain evidence="1 2">DSM 102234</strain>
    </source>
</reference>
<keyword evidence="2" id="KW-1185">Reference proteome</keyword>
<evidence type="ECO:0000313" key="1">
    <source>
        <dbReference type="EMBL" id="MBB3995749.1"/>
    </source>
</evidence>
<sequence>MKTKHMEMRMTQRKIGGDIIALVEKYGEFNARGDQIILTRRMIRKLLQDS</sequence>
<organism evidence="1 2">
    <name type="scientific">Sulfitobacter undariae</name>
    <dbReference type="NCBI Taxonomy" id="1563671"/>
    <lineage>
        <taxon>Bacteria</taxon>
        <taxon>Pseudomonadati</taxon>
        <taxon>Pseudomonadota</taxon>
        <taxon>Alphaproteobacteria</taxon>
        <taxon>Rhodobacterales</taxon>
        <taxon>Roseobacteraceae</taxon>
        <taxon>Sulfitobacter</taxon>
    </lineage>
</organism>
<dbReference type="AlphaFoldDB" id="A0A7W6H3D1"/>
<accession>A0A7W6H3D1</accession>
<gene>
    <name evidence="1" type="ORF">GGR95_003413</name>
</gene>
<evidence type="ECO:0000313" key="2">
    <source>
        <dbReference type="Proteomes" id="UP000530268"/>
    </source>
</evidence>
<comment type="caution">
    <text evidence="1">The sequence shown here is derived from an EMBL/GenBank/DDBJ whole genome shotgun (WGS) entry which is preliminary data.</text>
</comment>